<evidence type="ECO:0000256" key="4">
    <source>
        <dbReference type="ARBA" id="ARBA00022723"/>
    </source>
</evidence>
<dbReference type="PANTHER" id="PTHR42953:SF1">
    <property type="entry name" value="METAL-BINDING PROTEIN HI_0362-RELATED"/>
    <property type="match status" value="1"/>
</dbReference>
<feature type="signal peptide" evidence="8">
    <location>
        <begin position="1"/>
        <end position="19"/>
    </location>
</feature>
<evidence type="ECO:0000313" key="9">
    <source>
        <dbReference type="EMBL" id="OSI24690.1"/>
    </source>
</evidence>
<evidence type="ECO:0000256" key="1">
    <source>
        <dbReference type="ARBA" id="ARBA00004196"/>
    </source>
</evidence>
<dbReference type="PANTHER" id="PTHR42953">
    <property type="entry name" value="HIGH-AFFINITY ZINC UPTAKE SYSTEM PROTEIN ZNUA-RELATED"/>
    <property type="match status" value="1"/>
</dbReference>
<evidence type="ECO:0000256" key="5">
    <source>
        <dbReference type="ARBA" id="ARBA00022729"/>
    </source>
</evidence>
<dbReference type="OrthoDB" id="9793396at2"/>
<reference evidence="10" key="1">
    <citation type="submission" date="2017-01" db="EMBL/GenBank/DDBJ databases">
        <authorList>
            <person name="Mah S.A."/>
            <person name="Swanson W.J."/>
            <person name="Moy G.W."/>
            <person name="Vacquier V.D."/>
        </authorList>
    </citation>
    <scope>NUCLEOTIDE SEQUENCE [LARGE SCALE GENOMIC DNA]</scope>
    <source>
        <strain evidence="10">124861</strain>
    </source>
</reference>
<feature type="region of interest" description="Disordered" evidence="7">
    <location>
        <begin position="106"/>
        <end position="135"/>
    </location>
</feature>
<gene>
    <name evidence="9" type="ORF">BV912_02230</name>
</gene>
<evidence type="ECO:0000256" key="2">
    <source>
        <dbReference type="ARBA" id="ARBA00011028"/>
    </source>
</evidence>
<dbReference type="SUPFAM" id="SSF53807">
    <property type="entry name" value="Helical backbone' metal receptor"/>
    <property type="match status" value="1"/>
</dbReference>
<dbReference type="InterPro" id="IPR050492">
    <property type="entry name" value="Bact_metal-bind_prot9"/>
</dbReference>
<dbReference type="EMBL" id="MTAB01000003">
    <property type="protein sequence ID" value="OSI24690.1"/>
    <property type="molecule type" value="Genomic_DNA"/>
</dbReference>
<accession>A0A1X3DKL3</accession>
<dbReference type="InterPro" id="IPR006127">
    <property type="entry name" value="ZnuA-like"/>
</dbReference>
<organism evidence="9 10">
    <name type="scientific">Neisseria dumasiana</name>
    <dbReference type="NCBI Taxonomy" id="1931275"/>
    <lineage>
        <taxon>Bacteria</taxon>
        <taxon>Pseudomonadati</taxon>
        <taxon>Pseudomonadota</taxon>
        <taxon>Betaproteobacteria</taxon>
        <taxon>Neisseriales</taxon>
        <taxon>Neisseriaceae</taxon>
        <taxon>Neisseria</taxon>
    </lineage>
</organism>
<dbReference type="GO" id="GO:0046872">
    <property type="term" value="F:metal ion binding"/>
    <property type="evidence" value="ECO:0007669"/>
    <property type="project" value="UniProtKB-KW"/>
</dbReference>
<feature type="chain" id="PRO_5012326694" evidence="8">
    <location>
        <begin position="20"/>
        <end position="304"/>
    </location>
</feature>
<dbReference type="AlphaFoldDB" id="A0A1X3DKL3"/>
<dbReference type="Proteomes" id="UP000193303">
    <property type="component" value="Unassembled WGS sequence"/>
</dbReference>
<evidence type="ECO:0000256" key="7">
    <source>
        <dbReference type="SAM" id="MobiDB-lite"/>
    </source>
</evidence>
<keyword evidence="3 6" id="KW-0813">Transport</keyword>
<evidence type="ECO:0000313" key="10">
    <source>
        <dbReference type="Proteomes" id="UP000193303"/>
    </source>
</evidence>
<dbReference type="PRINTS" id="PR00691">
    <property type="entry name" value="ADHESINB"/>
</dbReference>
<dbReference type="InterPro" id="IPR006129">
    <property type="entry name" value="AdhesinB"/>
</dbReference>
<dbReference type="InterPro" id="IPR006128">
    <property type="entry name" value="Lipoprotein_PsaA-like"/>
</dbReference>
<comment type="caution">
    <text evidence="9">The sequence shown here is derived from an EMBL/GenBank/DDBJ whole genome shotgun (WGS) entry which is preliminary data.</text>
</comment>
<protein>
    <submittedName>
        <fullName evidence="9">ABC transporter substrate-binding protein</fullName>
    </submittedName>
</protein>
<feature type="compositionally biased region" description="Basic residues" evidence="7">
    <location>
        <begin position="115"/>
        <end position="129"/>
    </location>
</feature>
<evidence type="ECO:0000256" key="3">
    <source>
        <dbReference type="ARBA" id="ARBA00022448"/>
    </source>
</evidence>
<sequence>MKHWKTGIIAALVSGSLYAAPMPVVTSFSILGDVTKQVGGERVNVQNLVGANQDSHAYHMTSGDVKKIREAKLVLLNGLGLEGGDVQRAVKQSKVPYAEATAGIKPLKAPEGGHHHGHDHSHDHGHHHHDHGEFDPHVWTDPVLMQTYAQNVANALIKADPQGKAYYQQRLNAYQNELKKLHADAQKSFAAIPQAQRKVLTGHDAFAYMGKRYNIRFTAPQGVSTAAEPSAKQVASIIRQIKREGIKAVFAENIKDARMVERIAKETGVKVSGRLYSDALGNAPANTYIGMYRYNVRVLTDAMK</sequence>
<keyword evidence="5 8" id="KW-0732">Signal</keyword>
<name>A0A1X3DKL3_9NEIS</name>
<comment type="similarity">
    <text evidence="2 6">Belongs to the bacterial solute-binding protein 9 family.</text>
</comment>
<dbReference type="PRINTS" id="PR00690">
    <property type="entry name" value="ADHESNFAMILY"/>
</dbReference>
<dbReference type="RefSeq" id="WP_085358126.1">
    <property type="nucleotide sequence ID" value="NZ_MTAB01000003.1"/>
</dbReference>
<dbReference type="Gene3D" id="3.40.50.1980">
    <property type="entry name" value="Nitrogenase molybdenum iron protein domain"/>
    <property type="match status" value="2"/>
</dbReference>
<dbReference type="GO" id="GO:0030313">
    <property type="term" value="C:cell envelope"/>
    <property type="evidence" value="ECO:0007669"/>
    <property type="project" value="UniProtKB-SubCell"/>
</dbReference>
<dbReference type="STRING" id="1931275.BV914_02600"/>
<evidence type="ECO:0000256" key="6">
    <source>
        <dbReference type="RuleBase" id="RU003512"/>
    </source>
</evidence>
<dbReference type="Pfam" id="PF01297">
    <property type="entry name" value="ZnuA"/>
    <property type="match status" value="1"/>
</dbReference>
<evidence type="ECO:0000256" key="8">
    <source>
        <dbReference type="SAM" id="SignalP"/>
    </source>
</evidence>
<dbReference type="GO" id="GO:0030001">
    <property type="term" value="P:metal ion transport"/>
    <property type="evidence" value="ECO:0007669"/>
    <property type="project" value="InterPro"/>
</dbReference>
<comment type="subcellular location">
    <subcellularLocation>
        <location evidence="1">Cell envelope</location>
    </subcellularLocation>
</comment>
<keyword evidence="4" id="KW-0479">Metal-binding</keyword>
<dbReference type="GO" id="GO:0007155">
    <property type="term" value="P:cell adhesion"/>
    <property type="evidence" value="ECO:0007669"/>
    <property type="project" value="InterPro"/>
</dbReference>
<proteinExistence type="inferred from homology"/>